<dbReference type="STRING" id="105559.Nwat_1211"/>
<proteinExistence type="predicted"/>
<dbReference type="RefSeq" id="WP_013220242.1">
    <property type="nucleotide sequence ID" value="NC_014315.1"/>
</dbReference>
<dbReference type="Proteomes" id="UP000000393">
    <property type="component" value="Chromosome"/>
</dbReference>
<evidence type="ECO:0000313" key="2">
    <source>
        <dbReference type="Proteomes" id="UP000000393"/>
    </source>
</evidence>
<name>D8K5G5_NITWC</name>
<dbReference type="EMBL" id="CP002086">
    <property type="protein sequence ID" value="ADJ28142.1"/>
    <property type="molecule type" value="Genomic_DNA"/>
</dbReference>
<accession>D8K5G5</accession>
<evidence type="ECO:0000313" key="1">
    <source>
        <dbReference type="EMBL" id="ADJ28142.1"/>
    </source>
</evidence>
<dbReference type="AlphaFoldDB" id="D8K5G5"/>
<sequence length="150" mass="16179">MYRFRRSKGWLSLWLIVAVLGHFGLSHPEESGWVLCFGVDSHVAVEPADHNHFVPPTSNGISLAKGDVYTQGLTTGESPCLDIPVVSEDHGAHKPLSGSQQPSLDEGLAAVVLIIAVILFPHTITKPVFLPDPSIVDSRLVALRSVVLLN</sequence>
<protein>
    <submittedName>
        <fullName evidence="1">Uncharacterized protein</fullName>
    </submittedName>
</protein>
<organism evidence="1 2">
    <name type="scientific">Nitrosococcus watsoni (strain C-113)</name>
    <dbReference type="NCBI Taxonomy" id="105559"/>
    <lineage>
        <taxon>Bacteria</taxon>
        <taxon>Pseudomonadati</taxon>
        <taxon>Pseudomonadota</taxon>
        <taxon>Gammaproteobacteria</taxon>
        <taxon>Chromatiales</taxon>
        <taxon>Chromatiaceae</taxon>
        <taxon>Nitrosococcus</taxon>
    </lineage>
</organism>
<reference evidence="1 2" key="1">
    <citation type="submission" date="2010-06" db="EMBL/GenBank/DDBJ databases">
        <title>Complete sequence of chromosome of Nitrosococcus watsoni C-113.</title>
        <authorList>
            <consortium name="US DOE Joint Genome Institute"/>
            <person name="Lucas S."/>
            <person name="Copeland A."/>
            <person name="Lapidus A."/>
            <person name="Cheng J.-F."/>
            <person name="Bruce D."/>
            <person name="Goodwin L."/>
            <person name="Pitluck S."/>
            <person name="Malfatti S.A."/>
            <person name="Chain P.S.G."/>
            <person name="Land M."/>
            <person name="Hauser L."/>
            <person name="Kyrpides N."/>
            <person name="Ivanova N."/>
            <person name="Cambell M.A."/>
            <person name="Heidelberg J.F."/>
            <person name="Klotz M.G."/>
            <person name="Woyke T."/>
        </authorList>
    </citation>
    <scope>NUCLEOTIDE SEQUENCE [LARGE SCALE GENOMIC DNA]</scope>
    <source>
        <strain evidence="1 2">C-113</strain>
    </source>
</reference>
<gene>
    <name evidence="1" type="ordered locus">Nwat_1211</name>
</gene>
<dbReference type="OrthoDB" id="5571234at2"/>
<dbReference type="KEGG" id="nwa:Nwat_1211"/>
<keyword evidence="2" id="KW-1185">Reference proteome</keyword>
<dbReference type="HOGENOM" id="CLU_1738593_0_0_6"/>